<feature type="compositionally biased region" description="Low complexity" evidence="1">
    <location>
        <begin position="619"/>
        <end position="646"/>
    </location>
</feature>
<keyword evidence="3" id="KW-1185">Reference proteome</keyword>
<sequence length="838" mass="87412">MFRQIDDDNAEITAESAPYSAEFFGSELMGNYEWAVNASHFDEAMDSSPPVDLSPLQDFLDQENASCIFGVPETQVTCEPVVSQDLAELHDPVGESPSGAVTAQQDIDYLSGVAEPQAACEAAVSQDLAEAHDPVSSSDSQVLAQQDMEETGALVGGPELESAFDLAFHQDLVEDHDSVPSSHSPVLTQQDQNEIDDLFGGSEPETQAPAEAAIAASSSTTQGAKATSSKKAAKPAYTLALPQPAPVSSNTAQNGSTATGPSKTQVKPVYTLALPQPAPASSNATQNGSTAIGSSNTQAKPAYTLALPQTAPVASNNTQDESTGTASSKNNAKPQTQPSPAVPSTTTQSRKTAPSKKRAKPAATRAPPQAQPPVQVQPPIQIDLTASDTQQSGNGPAVSNPQTSGFQAFMPQMSTTASMSNALGSMSQGYGNQHFPTGRDASSKSSEDAEMVNNAVATNPPASNSEPVATSVPFASGLPAQAFVGASVPSLPGQARTGSSASSTQMPQFPSGPGYPFMMPGQFPVMGMGPGQQPNFMGMPQLAQFGNNFGMGQFNMSPAAAGGAYPDFQAPMAFPNAGVSSMTPQQGLQPVQNFQPSTNAAVFQGVAPNTTLPTETESTKASNANATKATKVSKAAATKAQKAQAPKPRKAPAKKSAPAQSAPVQSAPVQNFPTVTREASAASSTGMTAWKSQLPSPNAWQPLNPDQIMMITGVHPLHLPADTEFVSKLPEVPGSSVKHNLVKNLTPQERELVIHTASRNIFYAGVEAGVERAIQQMVNDMDSNSEALGLAPADLPEQGPLRTKFLDLLEKKMKKSARKWSAFTYEEADHMIKPVQAL</sequence>
<feature type="compositionally biased region" description="Low complexity" evidence="1">
    <location>
        <begin position="654"/>
        <end position="670"/>
    </location>
</feature>
<evidence type="ECO:0000313" key="3">
    <source>
        <dbReference type="Proteomes" id="UP000766486"/>
    </source>
</evidence>
<proteinExistence type="predicted"/>
<feature type="compositionally biased region" description="Polar residues" evidence="1">
    <location>
        <begin position="312"/>
        <end position="348"/>
    </location>
</feature>
<gene>
    <name evidence="2" type="ORF">CLO192961_LOCUS139093</name>
</gene>
<feature type="compositionally biased region" description="Polar residues" evidence="1">
    <location>
        <begin position="246"/>
        <end position="265"/>
    </location>
</feature>
<comment type="caution">
    <text evidence="2">The sequence shown here is derived from an EMBL/GenBank/DDBJ whole genome shotgun (WGS) entry which is preliminary data.</text>
</comment>
<feature type="compositionally biased region" description="Polar residues" evidence="1">
    <location>
        <begin position="279"/>
        <end position="299"/>
    </location>
</feature>
<feature type="compositionally biased region" description="Polar residues" evidence="1">
    <location>
        <begin position="384"/>
        <end position="406"/>
    </location>
</feature>
<name>A0ABY6U282_BIOOC</name>
<accession>A0ABY6U282</accession>
<dbReference type="Proteomes" id="UP000766486">
    <property type="component" value="Unassembled WGS sequence"/>
</dbReference>
<organism evidence="2 3">
    <name type="scientific">Bionectria ochroleuca</name>
    <name type="common">Gliocladium roseum</name>
    <dbReference type="NCBI Taxonomy" id="29856"/>
    <lineage>
        <taxon>Eukaryota</taxon>
        <taxon>Fungi</taxon>
        <taxon>Dikarya</taxon>
        <taxon>Ascomycota</taxon>
        <taxon>Pezizomycotina</taxon>
        <taxon>Sordariomycetes</taxon>
        <taxon>Hypocreomycetidae</taxon>
        <taxon>Hypocreales</taxon>
        <taxon>Bionectriaceae</taxon>
        <taxon>Clonostachys</taxon>
    </lineage>
</organism>
<feature type="compositionally biased region" description="Low complexity" evidence="1">
    <location>
        <begin position="361"/>
        <end position="379"/>
    </location>
</feature>
<protein>
    <submittedName>
        <fullName evidence="2">Uncharacterized protein</fullName>
    </submittedName>
</protein>
<evidence type="ECO:0000313" key="2">
    <source>
        <dbReference type="EMBL" id="VUC24355.1"/>
    </source>
</evidence>
<dbReference type="EMBL" id="CABFNS010000719">
    <property type="protein sequence ID" value="VUC24355.1"/>
    <property type="molecule type" value="Genomic_DNA"/>
</dbReference>
<feature type="region of interest" description="Disordered" evidence="1">
    <location>
        <begin position="429"/>
        <end position="450"/>
    </location>
</feature>
<feature type="region of interest" description="Disordered" evidence="1">
    <location>
        <begin position="210"/>
        <end position="406"/>
    </location>
</feature>
<feature type="compositionally biased region" description="Low complexity" evidence="1">
    <location>
        <begin position="210"/>
        <end position="238"/>
    </location>
</feature>
<feature type="region of interest" description="Disordered" evidence="1">
    <location>
        <begin position="610"/>
        <end position="674"/>
    </location>
</feature>
<reference evidence="2 3" key="1">
    <citation type="submission" date="2019-06" db="EMBL/GenBank/DDBJ databases">
        <authorList>
            <person name="Broberg M."/>
        </authorList>
    </citation>
    <scope>NUCLEOTIDE SEQUENCE [LARGE SCALE GENOMIC DNA]</scope>
</reference>
<evidence type="ECO:0000256" key="1">
    <source>
        <dbReference type="SAM" id="MobiDB-lite"/>
    </source>
</evidence>